<reference evidence="1" key="1">
    <citation type="submission" date="2015-10" db="EMBL/GenBank/DDBJ databases">
        <authorList>
            <person name="Gilbert D.G."/>
        </authorList>
    </citation>
    <scope>NUCLEOTIDE SEQUENCE</scope>
</reference>
<sequence length="41" mass="4342">MTGDVQSLKKPFGLQTGVASAHIVSILEGNYAKMLGKSQHV</sequence>
<dbReference type="EMBL" id="FAXA01000380">
    <property type="protein sequence ID" value="CUV03225.1"/>
    <property type="molecule type" value="Genomic_DNA"/>
</dbReference>
<accession>A0A160VCF5</accession>
<name>A0A160VCF5_9ZZZZ</name>
<evidence type="ECO:0000313" key="1">
    <source>
        <dbReference type="EMBL" id="CUV03225.1"/>
    </source>
</evidence>
<gene>
    <name evidence="1" type="ORF">MGWOODY_Clf440</name>
</gene>
<protein>
    <submittedName>
        <fullName evidence="1">Uncharacterized protein</fullName>
    </submittedName>
</protein>
<organism evidence="1">
    <name type="scientific">hydrothermal vent metagenome</name>
    <dbReference type="NCBI Taxonomy" id="652676"/>
    <lineage>
        <taxon>unclassified sequences</taxon>
        <taxon>metagenomes</taxon>
        <taxon>ecological metagenomes</taxon>
    </lineage>
</organism>
<dbReference type="AlphaFoldDB" id="A0A160VCF5"/>
<proteinExistence type="predicted"/>